<proteinExistence type="predicted"/>
<evidence type="ECO:0000313" key="2">
    <source>
        <dbReference type="Proteomes" id="UP001197214"/>
    </source>
</evidence>
<organism evidence="1 2">
    <name type="scientific">Stakelama flava</name>
    <dbReference type="NCBI Taxonomy" id="2860338"/>
    <lineage>
        <taxon>Bacteria</taxon>
        <taxon>Pseudomonadati</taxon>
        <taxon>Pseudomonadota</taxon>
        <taxon>Alphaproteobacteria</taxon>
        <taxon>Sphingomonadales</taxon>
        <taxon>Sphingomonadaceae</taxon>
        <taxon>Stakelama</taxon>
    </lineage>
</organism>
<reference evidence="1 2" key="1">
    <citation type="submission" date="2021-07" db="EMBL/GenBank/DDBJ databases">
        <title>Stakelama flava sp. nov., a novel endophytic bacterium isolated from branch of Kandelia candel.</title>
        <authorList>
            <person name="Tuo L."/>
        </authorList>
    </citation>
    <scope>NUCLEOTIDE SEQUENCE [LARGE SCALE GENOMIC DNA]</scope>
    <source>
        <strain evidence="1 2">CBK3Z-3</strain>
    </source>
</reference>
<sequence>MGQGRKRSGFAGNPRGFPLDQAALAHAAMEAGDHFGKIVLDVASL</sequence>
<comment type="caution">
    <text evidence="1">The sequence shown here is derived from an EMBL/GenBank/DDBJ whole genome shotgun (WGS) entry which is preliminary data.</text>
</comment>
<evidence type="ECO:0000313" key="1">
    <source>
        <dbReference type="EMBL" id="MBW4330774.1"/>
    </source>
</evidence>
<gene>
    <name evidence="1" type="ORF">KY084_07770</name>
</gene>
<dbReference type="EMBL" id="JAHWZX010000005">
    <property type="protein sequence ID" value="MBW4330774.1"/>
    <property type="molecule type" value="Genomic_DNA"/>
</dbReference>
<keyword evidence="2" id="KW-1185">Reference proteome</keyword>
<protein>
    <submittedName>
        <fullName evidence="1">Zinc-binding dehydrogenase</fullName>
    </submittedName>
</protein>
<dbReference type="Pfam" id="PF13602">
    <property type="entry name" value="ADH_zinc_N_2"/>
    <property type="match status" value="1"/>
</dbReference>
<dbReference type="Proteomes" id="UP001197214">
    <property type="component" value="Unassembled WGS sequence"/>
</dbReference>
<accession>A0ABS6XKN8</accession>
<name>A0ABS6XKN8_9SPHN</name>